<dbReference type="PROSITE" id="PS50072">
    <property type="entry name" value="CSA_PPIASE_2"/>
    <property type="match status" value="1"/>
</dbReference>
<dbReference type="PANTHER" id="PTHR45625">
    <property type="entry name" value="PEPTIDYL-PROLYL CIS-TRANS ISOMERASE-RELATED"/>
    <property type="match status" value="1"/>
</dbReference>
<keyword evidence="3 4" id="KW-0413">Isomerase</keyword>
<evidence type="ECO:0000313" key="6">
    <source>
        <dbReference type="EMBL" id="MCP9764753.1"/>
    </source>
</evidence>
<accession>A0AAE3KU63</accession>
<dbReference type="InterPro" id="IPR029000">
    <property type="entry name" value="Cyclophilin-like_dom_sf"/>
</dbReference>
<comment type="function">
    <text evidence="4">PPIases accelerate the folding of proteins. It catalyzes the cis-trans isomerization of proline imidic peptide bonds in oligopeptides.</text>
</comment>
<dbReference type="InterPro" id="IPR020892">
    <property type="entry name" value="Cyclophilin-type_PPIase_CS"/>
</dbReference>
<dbReference type="RefSeq" id="WP_255038444.1">
    <property type="nucleotide sequence ID" value="NZ_RJUF01000176.1"/>
</dbReference>
<dbReference type="CDD" id="cd00317">
    <property type="entry name" value="cyclophilin"/>
    <property type="match status" value="1"/>
</dbReference>
<comment type="catalytic activity">
    <reaction evidence="4">
        <text>[protein]-peptidylproline (omega=180) = [protein]-peptidylproline (omega=0)</text>
        <dbReference type="Rhea" id="RHEA:16237"/>
        <dbReference type="Rhea" id="RHEA-COMP:10747"/>
        <dbReference type="Rhea" id="RHEA-COMP:10748"/>
        <dbReference type="ChEBI" id="CHEBI:83833"/>
        <dbReference type="ChEBI" id="CHEBI:83834"/>
        <dbReference type="EC" id="5.2.1.8"/>
    </reaction>
</comment>
<evidence type="ECO:0000259" key="5">
    <source>
        <dbReference type="PROSITE" id="PS50072"/>
    </source>
</evidence>
<proteinExistence type="inferred from homology"/>
<name>A0AAE3KU63_9BACT</name>
<dbReference type="InterPro" id="IPR002130">
    <property type="entry name" value="Cyclophilin-type_PPIase_dom"/>
</dbReference>
<evidence type="ECO:0000256" key="1">
    <source>
        <dbReference type="ARBA" id="ARBA00007365"/>
    </source>
</evidence>
<dbReference type="Gene3D" id="2.40.100.10">
    <property type="entry name" value="Cyclophilin-like"/>
    <property type="match status" value="1"/>
</dbReference>
<protein>
    <recommendedName>
        <fullName evidence="4">Peptidyl-prolyl cis-trans isomerase</fullName>
        <shortName evidence="4">PPIase</shortName>
        <ecNumber evidence="4">5.2.1.8</ecNumber>
    </recommendedName>
</protein>
<dbReference type="PANTHER" id="PTHR45625:SF4">
    <property type="entry name" value="PEPTIDYLPROLYL ISOMERASE DOMAIN AND WD REPEAT-CONTAINING PROTEIN 1"/>
    <property type="match status" value="1"/>
</dbReference>
<dbReference type="EC" id="5.2.1.8" evidence="4"/>
<reference evidence="6 7" key="1">
    <citation type="submission" date="2018-11" db="EMBL/GenBank/DDBJ databases">
        <title>Novel bacteria species description.</title>
        <authorList>
            <person name="Han J.-H."/>
        </authorList>
    </citation>
    <scope>NUCLEOTIDE SEQUENCE [LARGE SCALE GENOMIC DNA]</scope>
    <source>
        <strain evidence="6 7">KCTC23259</strain>
    </source>
</reference>
<feature type="domain" description="PPIase cyclophilin-type" evidence="5">
    <location>
        <begin position="33"/>
        <end position="214"/>
    </location>
</feature>
<dbReference type="SUPFAM" id="SSF50891">
    <property type="entry name" value="Cyclophilin-like"/>
    <property type="match status" value="1"/>
</dbReference>
<keyword evidence="7" id="KW-1185">Reference proteome</keyword>
<gene>
    <name evidence="6" type="ORF">EGI31_17580</name>
</gene>
<dbReference type="Proteomes" id="UP001204144">
    <property type="component" value="Unassembled WGS sequence"/>
</dbReference>
<sequence>MKKYFIVFTILVAYLQANAQKKDYVLTLKTSKGEAHMLLYDETPLHKANFLKLVKEHYYDSLLFHRVIEKFMIQGGDPTSKNAKAGARLGSGGGNLEKIPFEFTPLRVHKKGALAAASNGNPEKMSNPVQFYIVQGRKLSDEEVSKVEKTNDIKYTNKQRADYISVGGYPSLDNKYTVFGEVVDNFKLIDDIASVEKDEFNRPLEDVKMVITAKKVRKKKITRLYGFQYEKKK</sequence>
<evidence type="ECO:0000256" key="4">
    <source>
        <dbReference type="RuleBase" id="RU363019"/>
    </source>
</evidence>
<dbReference type="GO" id="GO:0006457">
    <property type="term" value="P:protein folding"/>
    <property type="evidence" value="ECO:0007669"/>
    <property type="project" value="InterPro"/>
</dbReference>
<dbReference type="Pfam" id="PF00160">
    <property type="entry name" value="Pro_isomerase"/>
    <property type="match status" value="1"/>
</dbReference>
<keyword evidence="2 4" id="KW-0697">Rotamase</keyword>
<evidence type="ECO:0000256" key="2">
    <source>
        <dbReference type="ARBA" id="ARBA00023110"/>
    </source>
</evidence>
<dbReference type="AlphaFoldDB" id="A0AAE3KU63"/>
<organism evidence="6 7">
    <name type="scientific">Lacihabitans soyangensis</name>
    <dbReference type="NCBI Taxonomy" id="869394"/>
    <lineage>
        <taxon>Bacteria</taxon>
        <taxon>Pseudomonadati</taxon>
        <taxon>Bacteroidota</taxon>
        <taxon>Cytophagia</taxon>
        <taxon>Cytophagales</taxon>
        <taxon>Leadbetterellaceae</taxon>
        <taxon>Lacihabitans</taxon>
    </lineage>
</organism>
<comment type="caution">
    <text evidence="6">The sequence shown here is derived from an EMBL/GenBank/DDBJ whole genome shotgun (WGS) entry which is preliminary data.</text>
</comment>
<dbReference type="GO" id="GO:0003755">
    <property type="term" value="F:peptidyl-prolyl cis-trans isomerase activity"/>
    <property type="evidence" value="ECO:0007669"/>
    <property type="project" value="UniProtKB-UniRule"/>
</dbReference>
<dbReference type="PROSITE" id="PS00170">
    <property type="entry name" value="CSA_PPIASE_1"/>
    <property type="match status" value="1"/>
</dbReference>
<comment type="similarity">
    <text evidence="1 4">Belongs to the cyclophilin-type PPIase family.</text>
</comment>
<evidence type="ECO:0000313" key="7">
    <source>
        <dbReference type="Proteomes" id="UP001204144"/>
    </source>
</evidence>
<dbReference type="EMBL" id="RJUF01000176">
    <property type="protein sequence ID" value="MCP9764753.1"/>
    <property type="molecule type" value="Genomic_DNA"/>
</dbReference>
<dbReference type="InterPro" id="IPR044666">
    <property type="entry name" value="Cyclophilin_A-like"/>
</dbReference>
<dbReference type="PRINTS" id="PR00153">
    <property type="entry name" value="CSAPPISMRASE"/>
</dbReference>
<evidence type="ECO:0000256" key="3">
    <source>
        <dbReference type="ARBA" id="ARBA00023235"/>
    </source>
</evidence>